<keyword evidence="3" id="KW-0472">Membrane</keyword>
<organism evidence="4 5">
    <name type="scientific">Tunturiibacter lichenicola</name>
    <dbReference type="NCBI Taxonomy" id="2051959"/>
    <lineage>
        <taxon>Bacteria</taxon>
        <taxon>Pseudomonadati</taxon>
        <taxon>Acidobacteriota</taxon>
        <taxon>Terriglobia</taxon>
        <taxon>Terriglobales</taxon>
        <taxon>Acidobacteriaceae</taxon>
        <taxon>Tunturiibacter</taxon>
    </lineage>
</organism>
<dbReference type="AlphaFoldDB" id="A0A7Y9T4U8"/>
<feature type="transmembrane region" description="Helical" evidence="3">
    <location>
        <begin position="236"/>
        <end position="259"/>
    </location>
</feature>
<accession>A0A7Y9T4U8</accession>
<name>A0A7Y9T4U8_9BACT</name>
<keyword evidence="3" id="KW-0812">Transmembrane</keyword>
<keyword evidence="3" id="KW-1133">Transmembrane helix</keyword>
<evidence type="ECO:0000256" key="3">
    <source>
        <dbReference type="SAM" id="Phobius"/>
    </source>
</evidence>
<feature type="transmembrane region" description="Helical" evidence="3">
    <location>
        <begin position="205"/>
        <end position="230"/>
    </location>
</feature>
<evidence type="ECO:0000313" key="4">
    <source>
        <dbReference type="EMBL" id="NYF53906.1"/>
    </source>
</evidence>
<proteinExistence type="predicted"/>
<dbReference type="EMBL" id="JACCCV010000002">
    <property type="protein sequence ID" value="NYF53906.1"/>
    <property type="molecule type" value="Genomic_DNA"/>
</dbReference>
<protein>
    <submittedName>
        <fullName evidence="4">Uncharacterized protein</fullName>
    </submittedName>
</protein>
<feature type="region of interest" description="Disordered" evidence="2">
    <location>
        <begin position="284"/>
        <end position="307"/>
    </location>
</feature>
<sequence>MQLALLENVSTSNALMPKLKDGLNKSVAVVDKIGKFFGSKTTIAADADATDLKVKVQQTYLRHKNGSTEHLLRGIRDRCVSRTGLESKCSDTLLSVKVIEEAAAFYDISEWLTPAEKAEAVARRHQEESLANLRKMVAKMSPEERADLERAISQELQQLPHEQREAVVRDLRLDSLSGEAVTKALLAAGGPLASMAALSAAGFGAYLALTTIIHAVATTVLGITLPFAFYTTATSALSLLTGPVGWLLAGLTMLVTWHFSDRKLSRSLFAGLITTAADKLPTPSAFVPPSSPLKGADTDKAAETANSMAEAATAAEAATQTSGRELAGITEQFIKAERAKAKAQQTIAGTSNRLSSLSLGSDEIRRLEAERRAAEELAYTEIRRAEEYKTQVATLSAERDRLEREAFRKRALQTSFEDGEAKRILDFWSVHFPRIIFDRQPVRWVVHKRHKERLSLERKLMELSQSEDPAALSLGKMKASGEHHLRFKLEQVECRMYYRVSGQRIQITELGTNQETH</sequence>
<dbReference type="Proteomes" id="UP000534186">
    <property type="component" value="Unassembled WGS sequence"/>
</dbReference>
<evidence type="ECO:0000313" key="5">
    <source>
        <dbReference type="Proteomes" id="UP000534186"/>
    </source>
</evidence>
<evidence type="ECO:0000256" key="1">
    <source>
        <dbReference type="SAM" id="Coils"/>
    </source>
</evidence>
<evidence type="ECO:0000256" key="2">
    <source>
        <dbReference type="SAM" id="MobiDB-lite"/>
    </source>
</evidence>
<gene>
    <name evidence="4" type="ORF">HDF12_004305</name>
</gene>
<reference evidence="4 5" key="1">
    <citation type="submission" date="2020-07" db="EMBL/GenBank/DDBJ databases">
        <title>Genomic Encyclopedia of Type Strains, Phase IV (KMG-V): Genome sequencing to study the core and pangenomes of soil and plant-associated prokaryotes.</title>
        <authorList>
            <person name="Whitman W."/>
        </authorList>
    </citation>
    <scope>NUCLEOTIDE SEQUENCE [LARGE SCALE GENOMIC DNA]</scope>
    <source>
        <strain evidence="4 5">M8UP30</strain>
    </source>
</reference>
<keyword evidence="1" id="KW-0175">Coiled coil</keyword>
<comment type="caution">
    <text evidence="4">The sequence shown here is derived from an EMBL/GenBank/DDBJ whole genome shotgun (WGS) entry which is preliminary data.</text>
</comment>
<feature type="coiled-coil region" evidence="1">
    <location>
        <begin position="357"/>
        <end position="405"/>
    </location>
</feature>